<dbReference type="UniPathway" id="UPA00588">
    <property type="reaction ID" value="UER00646"/>
</dbReference>
<reference evidence="14" key="1">
    <citation type="submission" date="2016-10" db="EMBL/GenBank/DDBJ databases">
        <authorList>
            <person name="Varghese N."/>
            <person name="Submissions S."/>
        </authorList>
    </citation>
    <scope>NUCLEOTIDE SEQUENCE [LARGE SCALE GENOMIC DNA]</scope>
    <source>
        <strain evidence="14">DSM 26922</strain>
    </source>
</reference>
<evidence type="ECO:0000256" key="6">
    <source>
        <dbReference type="ARBA" id="ARBA00011893"/>
    </source>
</evidence>
<accession>A0A1H2R0K7</accession>
<dbReference type="NCBIfam" id="NF002636">
    <property type="entry name" value="PRK02304.1-5"/>
    <property type="match status" value="1"/>
</dbReference>
<dbReference type="FunFam" id="3.40.50.2020:FF:000021">
    <property type="entry name" value="Adenine phosphoribosyltransferase"/>
    <property type="match status" value="1"/>
</dbReference>
<comment type="subunit">
    <text evidence="11">Homodimer.</text>
</comment>
<evidence type="ECO:0000256" key="4">
    <source>
        <dbReference type="ARBA" id="ARBA00004659"/>
    </source>
</evidence>
<evidence type="ECO:0000256" key="2">
    <source>
        <dbReference type="ARBA" id="ARBA00003968"/>
    </source>
</evidence>
<keyword evidence="9 11" id="KW-0808">Transferase</keyword>
<organism evidence="13 14">
    <name type="scientific">Litoreibacter albidus</name>
    <dbReference type="NCBI Taxonomy" id="670155"/>
    <lineage>
        <taxon>Bacteria</taxon>
        <taxon>Pseudomonadati</taxon>
        <taxon>Pseudomonadota</taxon>
        <taxon>Alphaproteobacteria</taxon>
        <taxon>Rhodobacterales</taxon>
        <taxon>Roseobacteraceae</taxon>
        <taxon>Litoreibacter</taxon>
    </lineage>
</organism>
<comment type="pathway">
    <text evidence="4 11">Purine metabolism; AMP biosynthesis via salvage pathway; AMP from adenine: step 1/1.</text>
</comment>
<dbReference type="InterPro" id="IPR000836">
    <property type="entry name" value="PRTase_dom"/>
</dbReference>
<dbReference type="OrthoDB" id="9803963at2"/>
<proteinExistence type="inferred from homology"/>
<dbReference type="InterPro" id="IPR029057">
    <property type="entry name" value="PRTase-like"/>
</dbReference>
<comment type="function">
    <text evidence="2 11">Catalyzes a salvage reaction resulting in the formation of AMP, that is energically less costly than de novo synthesis.</text>
</comment>
<dbReference type="SUPFAM" id="SSF53271">
    <property type="entry name" value="PRTase-like"/>
    <property type="match status" value="1"/>
</dbReference>
<name>A0A1H2R0K7_9RHOB</name>
<evidence type="ECO:0000256" key="1">
    <source>
        <dbReference type="ARBA" id="ARBA00000868"/>
    </source>
</evidence>
<dbReference type="Pfam" id="PF00156">
    <property type="entry name" value="Pribosyltran"/>
    <property type="match status" value="1"/>
</dbReference>
<dbReference type="GO" id="GO:0006168">
    <property type="term" value="P:adenine salvage"/>
    <property type="evidence" value="ECO:0007669"/>
    <property type="project" value="InterPro"/>
</dbReference>
<comment type="catalytic activity">
    <reaction evidence="1 11">
        <text>AMP + diphosphate = 5-phospho-alpha-D-ribose 1-diphosphate + adenine</text>
        <dbReference type="Rhea" id="RHEA:16609"/>
        <dbReference type="ChEBI" id="CHEBI:16708"/>
        <dbReference type="ChEBI" id="CHEBI:33019"/>
        <dbReference type="ChEBI" id="CHEBI:58017"/>
        <dbReference type="ChEBI" id="CHEBI:456215"/>
        <dbReference type="EC" id="2.4.2.7"/>
    </reaction>
</comment>
<evidence type="ECO:0000256" key="9">
    <source>
        <dbReference type="ARBA" id="ARBA00022679"/>
    </source>
</evidence>
<comment type="subcellular location">
    <subcellularLocation>
        <location evidence="3 11">Cytoplasm</location>
    </subcellularLocation>
</comment>
<dbReference type="RefSeq" id="WP_089943440.1">
    <property type="nucleotide sequence ID" value="NZ_FNOI01000001.1"/>
</dbReference>
<evidence type="ECO:0000313" key="13">
    <source>
        <dbReference type="EMBL" id="SDW12404.1"/>
    </source>
</evidence>
<keyword evidence="8 11" id="KW-0328">Glycosyltransferase</keyword>
<dbReference type="CDD" id="cd06223">
    <property type="entry name" value="PRTases_typeI"/>
    <property type="match status" value="1"/>
</dbReference>
<evidence type="ECO:0000256" key="8">
    <source>
        <dbReference type="ARBA" id="ARBA00022676"/>
    </source>
</evidence>
<keyword evidence="7 11" id="KW-0963">Cytoplasm</keyword>
<dbReference type="GO" id="GO:0002055">
    <property type="term" value="F:adenine binding"/>
    <property type="evidence" value="ECO:0007669"/>
    <property type="project" value="TreeGrafter"/>
</dbReference>
<dbReference type="InterPro" id="IPR050054">
    <property type="entry name" value="UPRTase/APRTase"/>
</dbReference>
<dbReference type="NCBIfam" id="NF002634">
    <property type="entry name" value="PRK02304.1-3"/>
    <property type="match status" value="1"/>
</dbReference>
<evidence type="ECO:0000313" key="14">
    <source>
        <dbReference type="Proteomes" id="UP000199441"/>
    </source>
</evidence>
<sequence>MPNTKQVKDYIRTIPDFPHAGIMFRDVTTLFLDPRGFRMAVDQLLHPYAGMRFDKVAGLEARGFIMGGAIAHQLSTGFVPIRKKGKLPGKTIEQSYKLEYGEATMELHEDSLQPGDKVLLVDDLLATGGTAEAGIKLIEKLGAEVIGCSFIIDLPDLGGRAKLEAMGQDVHVLCDFEGD</sequence>
<keyword evidence="10 11" id="KW-0660">Purine salvage</keyword>
<comment type="similarity">
    <text evidence="5 11">Belongs to the purine/pyrimidine phosphoribosyltransferase family.</text>
</comment>
<dbReference type="GO" id="GO:0006166">
    <property type="term" value="P:purine ribonucleoside salvage"/>
    <property type="evidence" value="ECO:0007669"/>
    <property type="project" value="UniProtKB-UniRule"/>
</dbReference>
<dbReference type="Proteomes" id="UP000199441">
    <property type="component" value="Unassembled WGS sequence"/>
</dbReference>
<dbReference type="PANTHER" id="PTHR32315:SF3">
    <property type="entry name" value="ADENINE PHOSPHORIBOSYLTRANSFERASE"/>
    <property type="match status" value="1"/>
</dbReference>
<evidence type="ECO:0000256" key="3">
    <source>
        <dbReference type="ARBA" id="ARBA00004496"/>
    </source>
</evidence>
<dbReference type="Gene3D" id="3.40.50.2020">
    <property type="match status" value="1"/>
</dbReference>
<protein>
    <recommendedName>
        <fullName evidence="6 11">Adenine phosphoribosyltransferase</fullName>
        <shortName evidence="11">APRT</shortName>
        <ecNumber evidence="6 11">2.4.2.7</ecNumber>
    </recommendedName>
</protein>
<dbReference type="GO" id="GO:0044209">
    <property type="term" value="P:AMP salvage"/>
    <property type="evidence" value="ECO:0007669"/>
    <property type="project" value="UniProtKB-UniRule"/>
</dbReference>
<evidence type="ECO:0000256" key="11">
    <source>
        <dbReference type="HAMAP-Rule" id="MF_00004"/>
    </source>
</evidence>
<dbReference type="GO" id="GO:0016208">
    <property type="term" value="F:AMP binding"/>
    <property type="evidence" value="ECO:0007669"/>
    <property type="project" value="TreeGrafter"/>
</dbReference>
<evidence type="ECO:0000259" key="12">
    <source>
        <dbReference type="Pfam" id="PF00156"/>
    </source>
</evidence>
<dbReference type="GO" id="GO:0005737">
    <property type="term" value="C:cytoplasm"/>
    <property type="evidence" value="ECO:0007669"/>
    <property type="project" value="UniProtKB-SubCell"/>
</dbReference>
<evidence type="ECO:0000256" key="7">
    <source>
        <dbReference type="ARBA" id="ARBA00022490"/>
    </source>
</evidence>
<dbReference type="InterPro" id="IPR005764">
    <property type="entry name" value="Ade_phspho_trans"/>
</dbReference>
<feature type="domain" description="Phosphoribosyltransferase" evidence="12">
    <location>
        <begin position="51"/>
        <end position="153"/>
    </location>
</feature>
<dbReference type="EC" id="2.4.2.7" evidence="6 11"/>
<evidence type="ECO:0000256" key="10">
    <source>
        <dbReference type="ARBA" id="ARBA00022726"/>
    </source>
</evidence>
<dbReference type="NCBIfam" id="TIGR01090">
    <property type="entry name" value="apt"/>
    <property type="match status" value="1"/>
</dbReference>
<dbReference type="GO" id="GO:0003999">
    <property type="term" value="F:adenine phosphoribosyltransferase activity"/>
    <property type="evidence" value="ECO:0007669"/>
    <property type="project" value="UniProtKB-UniRule"/>
</dbReference>
<dbReference type="EMBL" id="FNOI01000001">
    <property type="protein sequence ID" value="SDW12404.1"/>
    <property type="molecule type" value="Genomic_DNA"/>
</dbReference>
<dbReference type="STRING" id="670155.SAMN04488001_0334"/>
<keyword evidence="14" id="KW-1185">Reference proteome</keyword>
<dbReference type="AlphaFoldDB" id="A0A1H2R0K7"/>
<dbReference type="PANTHER" id="PTHR32315">
    <property type="entry name" value="ADENINE PHOSPHORIBOSYLTRANSFERASE"/>
    <property type="match status" value="1"/>
</dbReference>
<dbReference type="HAMAP" id="MF_00004">
    <property type="entry name" value="Aden_phosphoribosyltr"/>
    <property type="match status" value="1"/>
</dbReference>
<evidence type="ECO:0000256" key="5">
    <source>
        <dbReference type="ARBA" id="ARBA00008391"/>
    </source>
</evidence>
<gene>
    <name evidence="11" type="primary">apt</name>
    <name evidence="13" type="ORF">SAMN04488001_0334</name>
</gene>